<dbReference type="PROSITE" id="PS51387">
    <property type="entry name" value="FAD_PCMH"/>
    <property type="match status" value="1"/>
</dbReference>
<evidence type="ECO:0000256" key="6">
    <source>
        <dbReference type="ARBA" id="ARBA00012518"/>
    </source>
</evidence>
<comment type="catalytic activity">
    <reaction evidence="19 20">
        <text>UDP-N-acetyl-alpha-D-muramate + NADP(+) = UDP-N-acetyl-3-O-(1-carboxyvinyl)-alpha-D-glucosamine + NADPH + H(+)</text>
        <dbReference type="Rhea" id="RHEA:12248"/>
        <dbReference type="ChEBI" id="CHEBI:15378"/>
        <dbReference type="ChEBI" id="CHEBI:57783"/>
        <dbReference type="ChEBI" id="CHEBI:58349"/>
        <dbReference type="ChEBI" id="CHEBI:68483"/>
        <dbReference type="ChEBI" id="CHEBI:70757"/>
        <dbReference type="EC" id="1.3.1.98"/>
    </reaction>
</comment>
<evidence type="ECO:0000256" key="14">
    <source>
        <dbReference type="ARBA" id="ARBA00022984"/>
    </source>
</evidence>
<evidence type="ECO:0000256" key="8">
    <source>
        <dbReference type="ARBA" id="ARBA00022490"/>
    </source>
</evidence>
<dbReference type="Pfam" id="PF01565">
    <property type="entry name" value="FAD_binding_4"/>
    <property type="match status" value="1"/>
</dbReference>
<evidence type="ECO:0000256" key="16">
    <source>
        <dbReference type="ARBA" id="ARBA00023306"/>
    </source>
</evidence>
<evidence type="ECO:0000256" key="5">
    <source>
        <dbReference type="ARBA" id="ARBA00010485"/>
    </source>
</evidence>
<dbReference type="InterPro" id="IPR016166">
    <property type="entry name" value="FAD-bd_PCMH"/>
</dbReference>
<dbReference type="Gene3D" id="3.30.43.10">
    <property type="entry name" value="Uridine Diphospho-n-acetylenolpyruvylglucosamine Reductase, domain 2"/>
    <property type="match status" value="1"/>
</dbReference>
<dbReference type="NCBIfam" id="NF000755">
    <property type="entry name" value="PRK00046.1"/>
    <property type="match status" value="1"/>
</dbReference>
<evidence type="ECO:0000256" key="3">
    <source>
        <dbReference type="ARBA" id="ARBA00004496"/>
    </source>
</evidence>
<reference evidence="23" key="1">
    <citation type="journal article" date="2019" name="Int. J. Syst. Evol. Microbiol.">
        <title>The Global Catalogue of Microorganisms (GCM) 10K type strain sequencing project: providing services to taxonomists for standard genome sequencing and annotation.</title>
        <authorList>
            <consortium name="The Broad Institute Genomics Platform"/>
            <consortium name="The Broad Institute Genome Sequencing Center for Infectious Disease"/>
            <person name="Wu L."/>
            <person name="Ma J."/>
        </authorList>
    </citation>
    <scope>NUCLEOTIDE SEQUENCE [LARGE SCALE GENOMIC DNA]</scope>
    <source>
        <strain evidence="23">KACC 12507</strain>
    </source>
</reference>
<feature type="active site" description="Proton donor" evidence="20">
    <location>
        <position position="223"/>
    </location>
</feature>
<dbReference type="EC" id="1.3.1.98" evidence="6 20"/>
<dbReference type="Pfam" id="PF02873">
    <property type="entry name" value="MurB_C"/>
    <property type="match status" value="1"/>
</dbReference>
<keyword evidence="16 20" id="KW-0131">Cell cycle</keyword>
<organism evidence="22 23">
    <name type="scientific">Glaciecola siphonariae</name>
    <dbReference type="NCBI Taxonomy" id="521012"/>
    <lineage>
        <taxon>Bacteria</taxon>
        <taxon>Pseudomonadati</taxon>
        <taxon>Pseudomonadota</taxon>
        <taxon>Gammaproteobacteria</taxon>
        <taxon>Alteromonadales</taxon>
        <taxon>Alteromonadaceae</taxon>
        <taxon>Glaciecola</taxon>
    </lineage>
</organism>
<evidence type="ECO:0000256" key="18">
    <source>
        <dbReference type="ARBA" id="ARBA00031026"/>
    </source>
</evidence>
<keyword evidence="12 20" id="KW-0521">NADP</keyword>
<dbReference type="InterPro" id="IPR016169">
    <property type="entry name" value="FAD-bd_PCMH_sub2"/>
</dbReference>
<dbReference type="Gene3D" id="3.90.78.10">
    <property type="entry name" value="UDP-N-acetylenolpyruvoylglucosamine reductase, C-terminal domain"/>
    <property type="match status" value="1"/>
</dbReference>
<keyword evidence="10 20" id="KW-0285">Flavoprotein</keyword>
<dbReference type="InterPro" id="IPR036635">
    <property type="entry name" value="MurB_C_sf"/>
</dbReference>
<keyword evidence="11 20" id="KW-0274">FAD</keyword>
<protein>
    <recommendedName>
        <fullName evidence="7 20">UDP-N-acetylenolpyruvoylglucosamine reductase</fullName>
        <ecNumber evidence="6 20">1.3.1.98</ecNumber>
    </recommendedName>
    <alternativeName>
        <fullName evidence="18 20">UDP-N-acetylmuramate dehydrogenase</fullName>
    </alternativeName>
</protein>
<dbReference type="GO" id="GO:0008762">
    <property type="term" value="F:UDP-N-acetylmuramate dehydrogenase activity"/>
    <property type="evidence" value="ECO:0007669"/>
    <property type="project" value="UniProtKB-EC"/>
</dbReference>
<dbReference type="InterPro" id="IPR016167">
    <property type="entry name" value="FAD-bd_PCMH_sub1"/>
</dbReference>
<dbReference type="InterPro" id="IPR003170">
    <property type="entry name" value="MurB"/>
</dbReference>
<comment type="subcellular location">
    <subcellularLocation>
        <location evidence="3 20">Cytoplasm</location>
    </subcellularLocation>
</comment>
<evidence type="ECO:0000256" key="13">
    <source>
        <dbReference type="ARBA" id="ARBA00022960"/>
    </source>
</evidence>
<dbReference type="HAMAP" id="MF_00037">
    <property type="entry name" value="MurB"/>
    <property type="match status" value="1"/>
</dbReference>
<evidence type="ECO:0000256" key="9">
    <source>
        <dbReference type="ARBA" id="ARBA00022618"/>
    </source>
</evidence>
<evidence type="ECO:0000313" key="23">
    <source>
        <dbReference type="Proteomes" id="UP001595897"/>
    </source>
</evidence>
<evidence type="ECO:0000256" key="4">
    <source>
        <dbReference type="ARBA" id="ARBA00004752"/>
    </source>
</evidence>
<comment type="caution">
    <text evidence="22">The sequence shown here is derived from an EMBL/GenBank/DDBJ whole genome shotgun (WGS) entry which is preliminary data.</text>
</comment>
<dbReference type="SUPFAM" id="SSF56176">
    <property type="entry name" value="FAD-binding/transporter-associated domain-like"/>
    <property type="match status" value="1"/>
</dbReference>
<sequence length="331" mass="36693">MHSLTSLHTFGLAAHAKDFLTIDSVEGLLRILSSLQKTPYLLLGEGSNTVFTEDYNGLVIKNALTGINISEDDNFYHLNVASGENWHDLVRMCMNKGMFGFENLALIPGSVGASPIQNIGAYGVEIERFIQSVEFVDLRSGMYGHFNKRECEFSYRESRFKREPGARFITSVNFALPKANQVVATYGPLLEISDPTPQAIFDKVIETRKSKLPDPSVLGNAGSFFKNPTIDAERFRILQQRYPNIPHFGAPAGRVKLPAAWLIDQLGFKGQKRGDIACHENQALVLVNHGQGTGEQLLSLAREIRQQVQSQFNISLDNEVRLVAGSGPIEL</sequence>
<gene>
    <name evidence="20 22" type="primary">murB</name>
    <name evidence="22" type="ORF">ACFO4O_15390</name>
</gene>
<name>A0ABV9M0A2_9ALTE</name>
<dbReference type="EMBL" id="JBHSGU010000017">
    <property type="protein sequence ID" value="MFC4701540.1"/>
    <property type="molecule type" value="Genomic_DNA"/>
</dbReference>
<comment type="function">
    <text evidence="2 20">Cell wall formation.</text>
</comment>
<evidence type="ECO:0000256" key="19">
    <source>
        <dbReference type="ARBA" id="ARBA00048914"/>
    </source>
</evidence>
<dbReference type="NCBIfam" id="TIGR00179">
    <property type="entry name" value="murB"/>
    <property type="match status" value="1"/>
</dbReference>
<evidence type="ECO:0000256" key="17">
    <source>
        <dbReference type="ARBA" id="ARBA00023316"/>
    </source>
</evidence>
<comment type="similarity">
    <text evidence="5 20">Belongs to the MurB family.</text>
</comment>
<comment type="pathway">
    <text evidence="4 20">Cell wall biogenesis; peptidoglycan biosynthesis.</text>
</comment>
<feature type="domain" description="FAD-binding PCMH-type" evidence="21">
    <location>
        <begin position="12"/>
        <end position="179"/>
    </location>
</feature>
<evidence type="ECO:0000256" key="10">
    <source>
        <dbReference type="ARBA" id="ARBA00022630"/>
    </source>
</evidence>
<keyword evidence="8 20" id="KW-0963">Cytoplasm</keyword>
<feature type="active site" evidence="20">
    <location>
        <position position="156"/>
    </location>
</feature>
<evidence type="ECO:0000256" key="7">
    <source>
        <dbReference type="ARBA" id="ARBA00015188"/>
    </source>
</evidence>
<dbReference type="Gene3D" id="3.30.465.10">
    <property type="match status" value="1"/>
</dbReference>
<evidence type="ECO:0000256" key="1">
    <source>
        <dbReference type="ARBA" id="ARBA00001974"/>
    </source>
</evidence>
<dbReference type="InterPro" id="IPR036318">
    <property type="entry name" value="FAD-bd_PCMH-like_sf"/>
</dbReference>
<evidence type="ECO:0000256" key="20">
    <source>
        <dbReference type="HAMAP-Rule" id="MF_00037"/>
    </source>
</evidence>
<dbReference type="PANTHER" id="PTHR21071">
    <property type="entry name" value="UDP-N-ACETYLENOLPYRUVOYLGLUCOSAMINE REDUCTASE"/>
    <property type="match status" value="1"/>
</dbReference>
<evidence type="ECO:0000259" key="21">
    <source>
        <dbReference type="PROSITE" id="PS51387"/>
    </source>
</evidence>
<evidence type="ECO:0000256" key="11">
    <source>
        <dbReference type="ARBA" id="ARBA00022827"/>
    </source>
</evidence>
<dbReference type="SUPFAM" id="SSF56194">
    <property type="entry name" value="Uridine diphospho-N-Acetylenolpyruvylglucosamine reductase, MurB, C-terminal domain"/>
    <property type="match status" value="1"/>
</dbReference>
<keyword evidence="9 20" id="KW-0132">Cell division</keyword>
<evidence type="ECO:0000256" key="2">
    <source>
        <dbReference type="ARBA" id="ARBA00003921"/>
    </source>
</evidence>
<dbReference type="InterPro" id="IPR006094">
    <property type="entry name" value="Oxid_FAD_bind_N"/>
</dbReference>
<keyword evidence="14 20" id="KW-0573">Peptidoglycan synthesis</keyword>
<comment type="cofactor">
    <cofactor evidence="1 20">
        <name>FAD</name>
        <dbReference type="ChEBI" id="CHEBI:57692"/>
    </cofactor>
</comment>
<proteinExistence type="inferred from homology"/>
<dbReference type="InterPro" id="IPR011601">
    <property type="entry name" value="MurB_C"/>
</dbReference>
<keyword evidence="23" id="KW-1185">Reference proteome</keyword>
<evidence type="ECO:0000256" key="12">
    <source>
        <dbReference type="ARBA" id="ARBA00022857"/>
    </source>
</evidence>
<dbReference type="RefSeq" id="WP_382410116.1">
    <property type="nucleotide sequence ID" value="NZ_JBHSGU010000017.1"/>
</dbReference>
<keyword evidence="17 20" id="KW-0961">Cell wall biogenesis/degradation</keyword>
<keyword evidence="13 20" id="KW-0133">Cell shape</keyword>
<dbReference type="Proteomes" id="UP001595897">
    <property type="component" value="Unassembled WGS sequence"/>
</dbReference>
<evidence type="ECO:0000256" key="15">
    <source>
        <dbReference type="ARBA" id="ARBA00023002"/>
    </source>
</evidence>
<feature type="active site" evidence="20">
    <location>
        <position position="319"/>
    </location>
</feature>
<evidence type="ECO:0000313" key="22">
    <source>
        <dbReference type="EMBL" id="MFC4701540.1"/>
    </source>
</evidence>
<dbReference type="PANTHER" id="PTHR21071:SF4">
    <property type="entry name" value="UDP-N-ACETYLENOLPYRUVOYLGLUCOSAMINE REDUCTASE"/>
    <property type="match status" value="1"/>
</dbReference>
<accession>A0ABV9M0A2</accession>
<keyword evidence="15 20" id="KW-0560">Oxidoreductase</keyword>